<feature type="domain" description="PHD-type" evidence="8">
    <location>
        <begin position="280"/>
        <end position="327"/>
    </location>
</feature>
<feature type="region of interest" description="Disordered" evidence="7">
    <location>
        <begin position="1"/>
        <end position="44"/>
    </location>
</feature>
<feature type="compositionally biased region" description="Basic and acidic residues" evidence="7">
    <location>
        <begin position="16"/>
        <end position="35"/>
    </location>
</feature>
<dbReference type="Gene3D" id="3.40.630.30">
    <property type="match status" value="1"/>
</dbReference>
<feature type="region of interest" description="Disordered" evidence="7">
    <location>
        <begin position="602"/>
        <end position="634"/>
    </location>
</feature>
<feature type="compositionally biased region" description="Basic residues" evidence="7">
    <location>
        <begin position="69"/>
        <end position="82"/>
    </location>
</feature>
<dbReference type="Pfam" id="PF16135">
    <property type="entry name" value="TDBD"/>
    <property type="match status" value="1"/>
</dbReference>
<dbReference type="PROSITE" id="PS50016">
    <property type="entry name" value="ZF_PHD_2"/>
    <property type="match status" value="1"/>
</dbReference>
<evidence type="ECO:0000313" key="11">
    <source>
        <dbReference type="Proteomes" id="UP001497480"/>
    </source>
</evidence>
<organism evidence="10 11">
    <name type="scientific">Lupinus luteus</name>
    <name type="common">European yellow lupine</name>
    <dbReference type="NCBI Taxonomy" id="3873"/>
    <lineage>
        <taxon>Eukaryota</taxon>
        <taxon>Viridiplantae</taxon>
        <taxon>Streptophyta</taxon>
        <taxon>Embryophyta</taxon>
        <taxon>Tracheophyta</taxon>
        <taxon>Spermatophyta</taxon>
        <taxon>Magnoliopsida</taxon>
        <taxon>eudicotyledons</taxon>
        <taxon>Gunneridae</taxon>
        <taxon>Pentapetalae</taxon>
        <taxon>rosids</taxon>
        <taxon>fabids</taxon>
        <taxon>Fabales</taxon>
        <taxon>Fabaceae</taxon>
        <taxon>Papilionoideae</taxon>
        <taxon>50 kb inversion clade</taxon>
        <taxon>genistoids sensu lato</taxon>
        <taxon>core genistoids</taxon>
        <taxon>Genisteae</taxon>
        <taxon>Lupinus</taxon>
    </lineage>
</organism>
<evidence type="ECO:0000256" key="4">
    <source>
        <dbReference type="ARBA" id="ARBA00022833"/>
    </source>
</evidence>
<gene>
    <name evidence="10" type="ORF">LLUT_LOCUS32228</name>
</gene>
<dbReference type="InterPro" id="IPR042163">
    <property type="entry name" value="PHF12"/>
</dbReference>
<protein>
    <submittedName>
        <fullName evidence="10">Uncharacterized protein</fullName>
    </submittedName>
</protein>
<evidence type="ECO:0000313" key="10">
    <source>
        <dbReference type="EMBL" id="CAL0331168.1"/>
    </source>
</evidence>
<sequence length="634" mass="72198">MVYTLQHQDPYANHPHPSDSEKESYSSDLDKSEFRSRRRTANRNTTLCTPRSLGTEIVHSSVGLAARRVHGRERGGRGRRGGRLVGGDSGGGISWGRQGRRGRQGIRLVQQDSGEDIWGIIRWGRQGTRGTLGGRLIEGDNVGGIWGIRWGRRGTRSRPSQMSEGRSCKKTILSWLIHCKCIKENECIGYMDGTKKTAIMTGRITRGAILCSCCKRERSVWNFERHVGSDRGRPYEHIYLFSKGKCLQYYQIAACLNARELERQCMFSFVPKETDADPNDDVCLICGDGGDLICCDTCPSTYHSSCMSMEMVCSSESEWYCPYCTCKYCGLVEESKPFYKCFQCDKKFHGQCFKESEKEFSKDFSRFYCSPGCKEIHETMEGSLGIRHDLSATYSWRVIRQIDITPEVVSATRNRELENNSKVAVAWMLMNEAFQTITDRYTGIDVVQSVVYSRGSDLTRINFSRFYTFILEKDDEIIAAACIRFQGRRIVEMPFVATDEAYRRQGICKVLMSAVESFLCNHKIENLIIPSVPEISEMWMHKYGFNELNEELQSEITSCNILMFPGCLRLYKDLSTCMTGESFSFLSFSLLCRVFALYSCSPSTDGDNDREAQMDMDQAKRPLLDLNKEPPPED</sequence>
<dbReference type="PANTHER" id="PTHR46309:SF5">
    <property type="entry name" value="GNAT FAMILY ACETYLTRANSFERASE"/>
    <property type="match status" value="1"/>
</dbReference>
<evidence type="ECO:0000256" key="5">
    <source>
        <dbReference type="ARBA" id="ARBA00023242"/>
    </source>
</evidence>
<feature type="region of interest" description="Disordered" evidence="7">
    <location>
        <begin position="69"/>
        <end position="99"/>
    </location>
</feature>
<proteinExistence type="predicted"/>
<evidence type="ECO:0000256" key="1">
    <source>
        <dbReference type="ARBA" id="ARBA00004123"/>
    </source>
</evidence>
<dbReference type="SMART" id="SM00249">
    <property type="entry name" value="PHD"/>
    <property type="match status" value="2"/>
</dbReference>
<feature type="compositionally biased region" description="Basic and acidic residues" evidence="7">
    <location>
        <begin position="607"/>
        <end position="634"/>
    </location>
</feature>
<dbReference type="InterPro" id="IPR019787">
    <property type="entry name" value="Znf_PHD-finger"/>
</dbReference>
<comment type="caution">
    <text evidence="10">The sequence shown here is derived from an EMBL/GenBank/DDBJ whole genome shotgun (WGS) entry which is preliminary data.</text>
</comment>
<dbReference type="Pfam" id="PF23209">
    <property type="entry name" value="IDM1_C"/>
    <property type="match status" value="1"/>
</dbReference>
<dbReference type="Gene3D" id="3.30.40.10">
    <property type="entry name" value="Zinc/RING finger domain, C3HC4 (zinc finger)"/>
    <property type="match status" value="1"/>
</dbReference>
<evidence type="ECO:0000256" key="3">
    <source>
        <dbReference type="ARBA" id="ARBA00022771"/>
    </source>
</evidence>
<dbReference type="GO" id="GO:0006357">
    <property type="term" value="P:regulation of transcription by RNA polymerase II"/>
    <property type="evidence" value="ECO:0007669"/>
    <property type="project" value="TreeGrafter"/>
</dbReference>
<dbReference type="Proteomes" id="UP001497480">
    <property type="component" value="Unassembled WGS sequence"/>
</dbReference>
<dbReference type="Pfam" id="PF00628">
    <property type="entry name" value="PHD"/>
    <property type="match status" value="1"/>
</dbReference>
<name>A0AAV1YDS3_LUPLU</name>
<keyword evidence="3 6" id="KW-0863">Zinc-finger</keyword>
<feature type="compositionally biased region" description="Gly residues" evidence="7">
    <location>
        <begin position="83"/>
        <end position="94"/>
    </location>
</feature>
<accession>A0AAV1YDS3</accession>
<dbReference type="EMBL" id="CAXHTB010000023">
    <property type="protein sequence ID" value="CAL0331168.1"/>
    <property type="molecule type" value="Genomic_DNA"/>
</dbReference>
<dbReference type="GO" id="GO:0003714">
    <property type="term" value="F:transcription corepressor activity"/>
    <property type="evidence" value="ECO:0007669"/>
    <property type="project" value="InterPro"/>
</dbReference>
<evidence type="ECO:0000256" key="6">
    <source>
        <dbReference type="PROSITE-ProRule" id="PRU00146"/>
    </source>
</evidence>
<evidence type="ECO:0000259" key="9">
    <source>
        <dbReference type="PROSITE" id="PS51186"/>
    </source>
</evidence>
<dbReference type="InterPro" id="IPR032308">
    <property type="entry name" value="TDBD"/>
</dbReference>
<dbReference type="SUPFAM" id="SSF55729">
    <property type="entry name" value="Acyl-CoA N-acyltransferases (Nat)"/>
    <property type="match status" value="1"/>
</dbReference>
<feature type="domain" description="N-acetyltransferase" evidence="9">
    <location>
        <begin position="428"/>
        <end position="568"/>
    </location>
</feature>
<dbReference type="GO" id="GO:0016747">
    <property type="term" value="F:acyltransferase activity, transferring groups other than amino-acyl groups"/>
    <property type="evidence" value="ECO:0007669"/>
    <property type="project" value="InterPro"/>
</dbReference>
<dbReference type="PROSITE" id="PS51186">
    <property type="entry name" value="GNAT"/>
    <property type="match status" value="1"/>
</dbReference>
<dbReference type="GO" id="GO:0008270">
    <property type="term" value="F:zinc ion binding"/>
    <property type="evidence" value="ECO:0007669"/>
    <property type="project" value="UniProtKB-KW"/>
</dbReference>
<dbReference type="InterPro" id="IPR056511">
    <property type="entry name" value="IDM1_C"/>
</dbReference>
<dbReference type="InterPro" id="IPR000182">
    <property type="entry name" value="GNAT_dom"/>
</dbReference>
<reference evidence="10 11" key="1">
    <citation type="submission" date="2024-03" db="EMBL/GenBank/DDBJ databases">
        <authorList>
            <person name="Martinez-Hernandez J."/>
        </authorList>
    </citation>
    <scope>NUCLEOTIDE SEQUENCE [LARGE SCALE GENOMIC DNA]</scope>
</reference>
<dbReference type="InterPro" id="IPR016181">
    <property type="entry name" value="Acyl_CoA_acyltransferase"/>
</dbReference>
<evidence type="ECO:0000256" key="2">
    <source>
        <dbReference type="ARBA" id="ARBA00022723"/>
    </source>
</evidence>
<evidence type="ECO:0000259" key="8">
    <source>
        <dbReference type="PROSITE" id="PS50016"/>
    </source>
</evidence>
<dbReference type="CDD" id="cd04301">
    <property type="entry name" value="NAT_SF"/>
    <property type="match status" value="1"/>
</dbReference>
<dbReference type="SUPFAM" id="SSF57903">
    <property type="entry name" value="FYVE/PHD zinc finger"/>
    <property type="match status" value="1"/>
</dbReference>
<comment type="subcellular location">
    <subcellularLocation>
        <location evidence="1">Nucleus</location>
    </subcellularLocation>
</comment>
<evidence type="ECO:0000256" key="7">
    <source>
        <dbReference type="SAM" id="MobiDB-lite"/>
    </source>
</evidence>
<keyword evidence="4" id="KW-0862">Zinc</keyword>
<keyword evidence="11" id="KW-1185">Reference proteome</keyword>
<dbReference type="GO" id="GO:0005634">
    <property type="term" value="C:nucleus"/>
    <property type="evidence" value="ECO:0007669"/>
    <property type="project" value="UniProtKB-SubCell"/>
</dbReference>
<dbReference type="PANTHER" id="PTHR46309">
    <property type="entry name" value="PHD FINGER PROTEIN 12"/>
    <property type="match status" value="1"/>
</dbReference>
<dbReference type="InterPro" id="IPR013083">
    <property type="entry name" value="Znf_RING/FYVE/PHD"/>
</dbReference>
<keyword evidence="2" id="KW-0479">Metal-binding</keyword>
<keyword evidence="5" id="KW-0539">Nucleus</keyword>
<dbReference type="AlphaFoldDB" id="A0AAV1YDS3"/>
<dbReference type="InterPro" id="IPR011011">
    <property type="entry name" value="Znf_FYVE_PHD"/>
</dbReference>
<dbReference type="InterPro" id="IPR001965">
    <property type="entry name" value="Znf_PHD"/>
</dbReference>